<dbReference type="AlphaFoldDB" id="A0A9X3D7G9"/>
<accession>A0A9X3D7G9</accession>
<keyword evidence="3" id="KW-1185">Reference proteome</keyword>
<dbReference type="InterPro" id="IPR001509">
    <property type="entry name" value="Epimerase_deHydtase"/>
</dbReference>
<proteinExistence type="predicted"/>
<dbReference type="PANTHER" id="PTHR43245:SF23">
    <property type="entry name" value="NAD(P)-BINDING DOMAIN-CONTAINING PROTEIN"/>
    <property type="match status" value="1"/>
</dbReference>
<organism evidence="2 3">
    <name type="scientific">Gordonia aquimaris</name>
    <dbReference type="NCBI Taxonomy" id="2984863"/>
    <lineage>
        <taxon>Bacteria</taxon>
        <taxon>Bacillati</taxon>
        <taxon>Actinomycetota</taxon>
        <taxon>Actinomycetes</taxon>
        <taxon>Mycobacteriales</taxon>
        <taxon>Gordoniaceae</taxon>
        <taxon>Gordonia</taxon>
    </lineage>
</organism>
<protein>
    <submittedName>
        <fullName evidence="2">NAD(P)-dependent oxidoreductase</fullName>
    </submittedName>
</protein>
<evidence type="ECO:0000259" key="1">
    <source>
        <dbReference type="Pfam" id="PF01370"/>
    </source>
</evidence>
<evidence type="ECO:0000313" key="2">
    <source>
        <dbReference type="EMBL" id="MCX2965359.1"/>
    </source>
</evidence>
<dbReference type="CDD" id="cd08946">
    <property type="entry name" value="SDR_e"/>
    <property type="match status" value="1"/>
</dbReference>
<dbReference type="InterPro" id="IPR036291">
    <property type="entry name" value="NAD(P)-bd_dom_sf"/>
</dbReference>
<gene>
    <name evidence="2" type="ORF">OSB52_14780</name>
</gene>
<dbReference type="Proteomes" id="UP001143347">
    <property type="component" value="Unassembled WGS sequence"/>
</dbReference>
<comment type="caution">
    <text evidence="2">The sequence shown here is derived from an EMBL/GenBank/DDBJ whole genome shotgun (WGS) entry which is preliminary data.</text>
</comment>
<dbReference type="SUPFAM" id="SSF51735">
    <property type="entry name" value="NAD(P)-binding Rossmann-fold domains"/>
    <property type="match status" value="1"/>
</dbReference>
<dbReference type="RefSeq" id="WP_266062488.1">
    <property type="nucleotide sequence ID" value="NZ_JAPKFM010000015.1"/>
</dbReference>
<evidence type="ECO:0000313" key="3">
    <source>
        <dbReference type="Proteomes" id="UP001143347"/>
    </source>
</evidence>
<feature type="domain" description="NAD-dependent epimerase/dehydratase" evidence="1">
    <location>
        <begin position="3"/>
        <end position="237"/>
    </location>
</feature>
<name>A0A9X3D7G9_9ACTN</name>
<dbReference type="Gene3D" id="3.40.50.720">
    <property type="entry name" value="NAD(P)-binding Rossmann-like Domain"/>
    <property type="match status" value="1"/>
</dbReference>
<dbReference type="EMBL" id="JAPKFM010000015">
    <property type="protein sequence ID" value="MCX2965359.1"/>
    <property type="molecule type" value="Genomic_DNA"/>
</dbReference>
<reference evidence="2" key="1">
    <citation type="submission" date="2022-10" db="EMBL/GenBank/DDBJ databases">
        <title>WGS of marine actinomycetes from Thailand.</title>
        <authorList>
            <person name="Thawai C."/>
        </authorList>
    </citation>
    <scope>NUCLEOTIDE SEQUENCE</scope>
    <source>
        <strain evidence="2">SW21</strain>
    </source>
</reference>
<dbReference type="Pfam" id="PF01370">
    <property type="entry name" value="Epimerase"/>
    <property type="match status" value="1"/>
</dbReference>
<sequence length="344" mass="37314">MKVLVTGHLGYLGSEMVPVLQSRGHDVIGLDTDLFGNCDFHGTPVDVPTLNIDMRDVTAADLTGLDIDAVIHLAALSNDPLSDLDPQLTYDINLDASVSLAEAAKASGVQRFLFSSSCSLYGKGGDAELDENAEFNPVTPYGESKVRVEQALHTLACDSFSPVYLRNATAYGLSRRLRADIVVNNLVAHAATSGKILMESDGTPWRPLVHVLDIADAFAAVLDAPAETIHDQAFNVGRAGENYQVRQIADIVADVVPDCALGFGMHASPDIRDYRVDFSKIHRMVPGYQPQWTVRRGVEQLWAAYRQGGMTADMFAGPSYIRLREIQRLCAADAVGPDLRWSAA</sequence>
<dbReference type="PANTHER" id="PTHR43245">
    <property type="entry name" value="BIFUNCTIONAL POLYMYXIN RESISTANCE PROTEIN ARNA"/>
    <property type="match status" value="1"/>
</dbReference>
<dbReference type="InterPro" id="IPR050177">
    <property type="entry name" value="Lipid_A_modif_metabolic_enz"/>
</dbReference>